<dbReference type="VEuPathDB" id="ToxoDB:ETH2_0412900"/>
<organism evidence="1 2">
    <name type="scientific">Eimeria tenella</name>
    <name type="common">Coccidian parasite</name>
    <dbReference type="NCBI Taxonomy" id="5802"/>
    <lineage>
        <taxon>Eukaryota</taxon>
        <taxon>Sar</taxon>
        <taxon>Alveolata</taxon>
        <taxon>Apicomplexa</taxon>
        <taxon>Conoidasida</taxon>
        <taxon>Coccidia</taxon>
        <taxon>Eucoccidiorida</taxon>
        <taxon>Eimeriorina</taxon>
        <taxon>Eimeriidae</taxon>
        <taxon>Eimeria</taxon>
    </lineage>
</organism>
<name>U6L9C9_EIMTE</name>
<dbReference type="EMBL" id="HG677005">
    <property type="protein sequence ID" value="CDJ44385.1"/>
    <property type="molecule type" value="Genomic_DNA"/>
</dbReference>
<sequence>MEVKRDSIIGLEEADIADPNLHPKLQRCREYAASVEPDPRYVENSAHEKIVLEQLKLFESQ</sequence>
<gene>
    <name evidence="1" type="ORF">ETH_00035475</name>
</gene>
<dbReference type="Proteomes" id="UP000030747">
    <property type="component" value="Unassembled WGS sequence"/>
</dbReference>
<dbReference type="RefSeq" id="XP_013235134.1">
    <property type="nucleotide sequence ID" value="XM_013379680.1"/>
</dbReference>
<dbReference type="GeneID" id="25256136"/>
<proteinExistence type="predicted"/>
<dbReference type="AlphaFoldDB" id="U6L9C9"/>
<dbReference type="VEuPathDB" id="ToxoDB:ETH_00035475"/>
<feature type="non-terminal residue" evidence="1">
    <location>
        <position position="61"/>
    </location>
</feature>
<accession>U6L9C9</accession>
<protein>
    <submittedName>
        <fullName evidence="1">Uncharacterized protein</fullName>
    </submittedName>
</protein>
<reference evidence="1" key="1">
    <citation type="submission" date="2013-10" db="EMBL/GenBank/DDBJ databases">
        <title>Genomic analysis of the causative agents of coccidiosis in chickens.</title>
        <authorList>
            <person name="Reid A.J."/>
            <person name="Blake D."/>
            <person name="Billington K."/>
            <person name="Browne H."/>
            <person name="Dunn M."/>
            <person name="Hung S."/>
            <person name="Kawahara F."/>
            <person name="Miranda-Saavedra D."/>
            <person name="Mourier T."/>
            <person name="Nagra H."/>
            <person name="Otto T.D."/>
            <person name="Rawlings N."/>
            <person name="Sanchez A."/>
            <person name="Sanders M."/>
            <person name="Subramaniam C."/>
            <person name="Tay Y."/>
            <person name="Dear P."/>
            <person name="Doerig C."/>
            <person name="Gruber A."/>
            <person name="Parkinson J."/>
            <person name="Shirley M."/>
            <person name="Wan K.L."/>
            <person name="Berriman M."/>
            <person name="Tomley F."/>
            <person name="Pain A."/>
        </authorList>
    </citation>
    <scope>NUCLEOTIDE SEQUENCE [LARGE SCALE GENOMIC DNA]</scope>
    <source>
        <strain evidence="1">Houghton</strain>
    </source>
</reference>
<reference evidence="1" key="2">
    <citation type="submission" date="2013-10" db="EMBL/GenBank/DDBJ databases">
        <authorList>
            <person name="Aslett M."/>
        </authorList>
    </citation>
    <scope>NUCLEOTIDE SEQUENCE [LARGE SCALE GENOMIC DNA]</scope>
    <source>
        <strain evidence="1">Houghton</strain>
    </source>
</reference>
<evidence type="ECO:0000313" key="2">
    <source>
        <dbReference type="Proteomes" id="UP000030747"/>
    </source>
</evidence>
<evidence type="ECO:0000313" key="1">
    <source>
        <dbReference type="EMBL" id="CDJ44385.1"/>
    </source>
</evidence>
<keyword evidence="2" id="KW-1185">Reference proteome</keyword>